<dbReference type="EMBL" id="GL377565">
    <property type="protein sequence ID" value="EFJ38334.1"/>
    <property type="molecule type" value="Genomic_DNA"/>
</dbReference>
<accession>D8QPS5</accession>
<dbReference type="PANTHER" id="PTHR48050">
    <property type="entry name" value="STEROL 3-BETA-GLUCOSYLTRANSFERASE"/>
    <property type="match status" value="1"/>
</dbReference>
<dbReference type="PANTHER" id="PTHR48050:SF13">
    <property type="entry name" value="STEROL 3-BETA-GLUCOSYLTRANSFERASE UGT80A2"/>
    <property type="match status" value="1"/>
</dbReference>
<evidence type="ECO:0000313" key="4">
    <source>
        <dbReference type="EMBL" id="EFJ38334.1"/>
    </source>
</evidence>
<dbReference type="InterPro" id="IPR004276">
    <property type="entry name" value="GlycoTrans_28_N"/>
</dbReference>
<dbReference type="Pfam" id="PF06722">
    <property type="entry name" value="EryCIII-like_C"/>
    <property type="match status" value="1"/>
</dbReference>
<protein>
    <submittedName>
        <fullName evidence="4">Uncharacterized protein</fullName>
    </submittedName>
</protein>
<evidence type="ECO:0000256" key="1">
    <source>
        <dbReference type="ARBA" id="ARBA00022679"/>
    </source>
</evidence>
<organism evidence="5">
    <name type="scientific">Selaginella moellendorffii</name>
    <name type="common">Spikemoss</name>
    <dbReference type="NCBI Taxonomy" id="88036"/>
    <lineage>
        <taxon>Eukaryota</taxon>
        <taxon>Viridiplantae</taxon>
        <taxon>Streptophyta</taxon>
        <taxon>Embryophyta</taxon>
        <taxon>Tracheophyta</taxon>
        <taxon>Lycopodiopsida</taxon>
        <taxon>Selaginellales</taxon>
        <taxon>Selaginellaceae</taxon>
        <taxon>Selaginella</taxon>
    </lineage>
</organism>
<dbReference type="HOGENOM" id="CLU_000537_8_4_1"/>
<keyword evidence="1" id="KW-0808">Transferase</keyword>
<evidence type="ECO:0000313" key="5">
    <source>
        <dbReference type="Proteomes" id="UP000001514"/>
    </source>
</evidence>
<dbReference type="KEGG" id="smo:SELMODRAFT_74515"/>
<dbReference type="Gramene" id="EFJ38334">
    <property type="protein sequence ID" value="EFJ38334"/>
    <property type="gene ID" value="SELMODRAFT_74515"/>
</dbReference>
<dbReference type="eggNOG" id="KOG1192">
    <property type="taxonomic scope" value="Eukaryota"/>
</dbReference>
<dbReference type="Pfam" id="PF03033">
    <property type="entry name" value="Glyco_transf_28"/>
    <property type="match status" value="1"/>
</dbReference>
<dbReference type="InterPro" id="IPR050426">
    <property type="entry name" value="Glycosyltransferase_28"/>
</dbReference>
<dbReference type="SUPFAM" id="SSF53756">
    <property type="entry name" value="UDP-Glycosyltransferase/glycogen phosphorylase"/>
    <property type="match status" value="1"/>
</dbReference>
<dbReference type="GO" id="GO:0016906">
    <property type="term" value="F:sterol 3-beta-glucosyltransferase activity"/>
    <property type="evidence" value="ECO:0007669"/>
    <property type="project" value="UniProtKB-ARBA"/>
</dbReference>
<name>D8QPS5_SELML</name>
<proteinExistence type="predicted"/>
<feature type="domain" description="Erythromycin biosynthesis protein CIII-like C-terminal" evidence="3">
    <location>
        <begin position="348"/>
        <end position="441"/>
    </location>
</feature>
<reference evidence="4 5" key="1">
    <citation type="journal article" date="2011" name="Science">
        <title>The Selaginella genome identifies genetic changes associated with the evolution of vascular plants.</title>
        <authorList>
            <person name="Banks J.A."/>
            <person name="Nishiyama T."/>
            <person name="Hasebe M."/>
            <person name="Bowman J.L."/>
            <person name="Gribskov M."/>
            <person name="dePamphilis C."/>
            <person name="Albert V.A."/>
            <person name="Aono N."/>
            <person name="Aoyama T."/>
            <person name="Ambrose B.A."/>
            <person name="Ashton N.W."/>
            <person name="Axtell M.J."/>
            <person name="Barker E."/>
            <person name="Barker M.S."/>
            <person name="Bennetzen J.L."/>
            <person name="Bonawitz N.D."/>
            <person name="Chapple C."/>
            <person name="Cheng C."/>
            <person name="Correa L.G."/>
            <person name="Dacre M."/>
            <person name="DeBarry J."/>
            <person name="Dreyer I."/>
            <person name="Elias M."/>
            <person name="Engstrom E.M."/>
            <person name="Estelle M."/>
            <person name="Feng L."/>
            <person name="Finet C."/>
            <person name="Floyd S.K."/>
            <person name="Frommer W.B."/>
            <person name="Fujita T."/>
            <person name="Gramzow L."/>
            <person name="Gutensohn M."/>
            <person name="Harholt J."/>
            <person name="Hattori M."/>
            <person name="Heyl A."/>
            <person name="Hirai T."/>
            <person name="Hiwatashi Y."/>
            <person name="Ishikawa M."/>
            <person name="Iwata M."/>
            <person name="Karol K.G."/>
            <person name="Koehler B."/>
            <person name="Kolukisaoglu U."/>
            <person name="Kubo M."/>
            <person name="Kurata T."/>
            <person name="Lalonde S."/>
            <person name="Li K."/>
            <person name="Li Y."/>
            <person name="Litt A."/>
            <person name="Lyons E."/>
            <person name="Manning G."/>
            <person name="Maruyama T."/>
            <person name="Michael T.P."/>
            <person name="Mikami K."/>
            <person name="Miyazaki S."/>
            <person name="Morinaga S."/>
            <person name="Murata T."/>
            <person name="Mueller-Roeber B."/>
            <person name="Nelson D.R."/>
            <person name="Obara M."/>
            <person name="Oguri Y."/>
            <person name="Olmstead R.G."/>
            <person name="Onodera N."/>
            <person name="Petersen B.L."/>
            <person name="Pils B."/>
            <person name="Prigge M."/>
            <person name="Rensing S.A."/>
            <person name="Riano-Pachon D.M."/>
            <person name="Roberts A.W."/>
            <person name="Sato Y."/>
            <person name="Scheller H.V."/>
            <person name="Schulz B."/>
            <person name="Schulz C."/>
            <person name="Shakirov E.V."/>
            <person name="Shibagaki N."/>
            <person name="Shinohara N."/>
            <person name="Shippen D.E."/>
            <person name="Soerensen I."/>
            <person name="Sotooka R."/>
            <person name="Sugimoto N."/>
            <person name="Sugita M."/>
            <person name="Sumikawa N."/>
            <person name="Tanurdzic M."/>
            <person name="Theissen G."/>
            <person name="Ulvskov P."/>
            <person name="Wakazuki S."/>
            <person name="Weng J.K."/>
            <person name="Willats W.W."/>
            <person name="Wipf D."/>
            <person name="Wolf P.G."/>
            <person name="Yang L."/>
            <person name="Zimmer A.D."/>
            <person name="Zhu Q."/>
            <person name="Mitros T."/>
            <person name="Hellsten U."/>
            <person name="Loque D."/>
            <person name="Otillar R."/>
            <person name="Salamov A."/>
            <person name="Schmutz J."/>
            <person name="Shapiro H."/>
            <person name="Lindquist E."/>
            <person name="Lucas S."/>
            <person name="Rokhsar D."/>
            <person name="Grigoriev I.V."/>
        </authorList>
    </citation>
    <scope>NUCLEOTIDE SEQUENCE [LARGE SCALE GENOMIC DNA]</scope>
</reference>
<dbReference type="InterPro" id="IPR002213">
    <property type="entry name" value="UDP_glucos_trans"/>
</dbReference>
<evidence type="ECO:0000259" key="2">
    <source>
        <dbReference type="Pfam" id="PF03033"/>
    </source>
</evidence>
<dbReference type="FunFam" id="3.40.50.2000:FF:000009">
    <property type="entry name" value="Sterol 3-beta-glucosyltransferase UGT80A2"/>
    <property type="match status" value="1"/>
</dbReference>
<sequence>MRRLGSITDEGAVEINADKGLEFLPDLDDYLVYEESAYQDIEDKKILPLQIAMLIVGTRGDIQPFVAIGKELQKYGHRVRLATHVNFREFVKTHGLEFYPLGGDPKVLAGYMVKNKGFLPSGPKEIKLQRKQIKSIVNSLYPACTEPNEDTLVPFRAQAIIANPPAYGHVHVAEALNVPIHIYFTMPWTPTSEFPHPLSRLSNIAANRLSYQVVDSMIWLGIRSLINDFRKKKLKLRPVSYFKSQGSIVDLPTCYLWSSCLVPKPKDWGPRIDVVGYCFLDLASDYKPSEDLVRWLAQGSKPVYIGFGSLPVKDPVKVTETIISALEKSRQRGLIDKGWGGIVENDHPDFVHFIENCPHDWLFPQCAAVVHHGGAGTTAAGLKAACPTTVVPFFGDQPFWGARVHDRGIGPTPIPIDKLSLDNLVEAIEFMMSPEVKQRAEEVAKCIHEDDGVRDAVKAFHKQLPKVMPQPPRSKSPTSRRGMFNHMCCYST</sequence>
<dbReference type="Proteomes" id="UP000001514">
    <property type="component" value="Unassembled WGS sequence"/>
</dbReference>
<dbReference type="OMA" id="CIVHHAG"/>
<feature type="domain" description="Glycosyltransferase family 28 N-terminal" evidence="2">
    <location>
        <begin position="51"/>
        <end position="194"/>
    </location>
</feature>
<dbReference type="GO" id="GO:0005975">
    <property type="term" value="P:carbohydrate metabolic process"/>
    <property type="evidence" value="ECO:0007669"/>
    <property type="project" value="InterPro"/>
</dbReference>
<dbReference type="Gene3D" id="3.40.50.2000">
    <property type="entry name" value="Glycogen Phosphorylase B"/>
    <property type="match status" value="2"/>
</dbReference>
<keyword evidence="5" id="KW-1185">Reference proteome</keyword>
<gene>
    <name evidence="4" type="ORF">SELMODRAFT_74515</name>
</gene>
<dbReference type="InterPro" id="IPR010610">
    <property type="entry name" value="EryCIII-like_C"/>
</dbReference>
<dbReference type="CDD" id="cd03784">
    <property type="entry name" value="GT1_Gtf-like"/>
    <property type="match status" value="1"/>
</dbReference>
<dbReference type="InParanoid" id="D8QPS5"/>
<dbReference type="AlphaFoldDB" id="D8QPS5"/>
<evidence type="ECO:0000259" key="3">
    <source>
        <dbReference type="Pfam" id="PF06722"/>
    </source>
</evidence>